<gene>
    <name evidence="4" type="ORF">BGO89_00185</name>
</gene>
<evidence type="ECO:0000313" key="5">
    <source>
        <dbReference type="Proteomes" id="UP000184233"/>
    </source>
</evidence>
<proteinExistence type="predicted"/>
<dbReference type="CDD" id="cd02440">
    <property type="entry name" value="AdoMet_MTases"/>
    <property type="match status" value="1"/>
</dbReference>
<dbReference type="Gene3D" id="3.40.50.150">
    <property type="entry name" value="Vaccinia Virus protein VP39"/>
    <property type="match status" value="1"/>
</dbReference>
<dbReference type="EMBL" id="MKVH01000017">
    <property type="protein sequence ID" value="OJX58663.1"/>
    <property type="molecule type" value="Genomic_DNA"/>
</dbReference>
<sequence>MRIIAGSLKGRTLSAPPGMSTRPTTDTVREMIFSLLDHHVMWAGLRIMDLCCGSGALGFEALSRGAAHCTFVDSSPAVMALVQETADSFGLSERTTVVRSDVISFLRQCGPGSADVVFADPPYADRLCTRIANGLLKLAILTPGGIYVGEHGDREIILPSPEWTVLAHKERGRTVVDVLRYEASLP</sequence>
<dbReference type="PROSITE" id="PS00092">
    <property type="entry name" value="N6_MTASE"/>
    <property type="match status" value="1"/>
</dbReference>
<feature type="region of interest" description="Disordered" evidence="3">
    <location>
        <begin position="1"/>
        <end position="21"/>
    </location>
</feature>
<dbReference type="SUPFAM" id="SSF53335">
    <property type="entry name" value="S-adenosyl-L-methionine-dependent methyltransferases"/>
    <property type="match status" value="1"/>
</dbReference>
<reference evidence="4 5" key="1">
    <citation type="submission" date="2016-09" db="EMBL/GenBank/DDBJ databases">
        <title>Genome-resolved meta-omics ties microbial dynamics to process performance in biotechnology for thiocyanate degradation.</title>
        <authorList>
            <person name="Kantor R.S."/>
            <person name="Huddy R.J."/>
            <person name="Iyer R."/>
            <person name="Thomas B.C."/>
            <person name="Brown C.T."/>
            <person name="Anantharaman K."/>
            <person name="Tringe S."/>
            <person name="Hettich R.L."/>
            <person name="Harrison S.T."/>
            <person name="Banfield J.F."/>
        </authorList>
    </citation>
    <scope>NUCLEOTIDE SEQUENCE [LARGE SCALE GENOMIC DNA]</scope>
    <source>
        <strain evidence="4">59-99</strain>
    </source>
</reference>
<evidence type="ECO:0000256" key="3">
    <source>
        <dbReference type="SAM" id="MobiDB-lite"/>
    </source>
</evidence>
<organism evidence="4 5">
    <name type="scientific">Candidatus Kapaibacterium thiocyanatum</name>
    <dbReference type="NCBI Taxonomy" id="1895771"/>
    <lineage>
        <taxon>Bacteria</taxon>
        <taxon>Pseudomonadati</taxon>
        <taxon>Candidatus Kapaibacteriota</taxon>
        <taxon>Candidatus Kapaibacteriia</taxon>
        <taxon>Candidatus Kapaibacteriales</taxon>
        <taxon>Candidatus Kapaibacteriaceae</taxon>
        <taxon>Candidatus Kapaibacterium</taxon>
    </lineage>
</organism>
<keyword evidence="1 4" id="KW-0489">Methyltransferase</keyword>
<dbReference type="PANTHER" id="PTHR43542:SF1">
    <property type="entry name" value="METHYLTRANSFERASE"/>
    <property type="match status" value="1"/>
</dbReference>
<evidence type="ECO:0000256" key="1">
    <source>
        <dbReference type="ARBA" id="ARBA00022603"/>
    </source>
</evidence>
<dbReference type="GO" id="GO:0008168">
    <property type="term" value="F:methyltransferase activity"/>
    <property type="evidence" value="ECO:0007669"/>
    <property type="project" value="UniProtKB-KW"/>
</dbReference>
<accession>A0A1M3L156</accession>
<dbReference type="InterPro" id="IPR004398">
    <property type="entry name" value="RNA_MeTrfase_RsmD"/>
</dbReference>
<evidence type="ECO:0000313" key="4">
    <source>
        <dbReference type="EMBL" id="OJX58663.1"/>
    </source>
</evidence>
<name>A0A1M3L156_9BACT</name>
<dbReference type="PIRSF" id="PIRSF004553">
    <property type="entry name" value="CHP00095"/>
    <property type="match status" value="1"/>
</dbReference>
<dbReference type="GO" id="GO:0031167">
    <property type="term" value="P:rRNA methylation"/>
    <property type="evidence" value="ECO:0007669"/>
    <property type="project" value="InterPro"/>
</dbReference>
<comment type="caution">
    <text evidence="4">The sequence shown here is derived from an EMBL/GenBank/DDBJ whole genome shotgun (WGS) entry which is preliminary data.</text>
</comment>
<dbReference type="NCBIfam" id="TIGR00095">
    <property type="entry name" value="16S rRNA (guanine(966)-N(2))-methyltransferase RsmD"/>
    <property type="match status" value="1"/>
</dbReference>
<keyword evidence="2 4" id="KW-0808">Transferase</keyword>
<dbReference type="InterPro" id="IPR002052">
    <property type="entry name" value="DNA_methylase_N6_adenine_CS"/>
</dbReference>
<protein>
    <submittedName>
        <fullName evidence="4">16S rRNA (Guanine(966)-N(2))-methyltransferase RsmD</fullName>
    </submittedName>
</protein>
<dbReference type="Pfam" id="PF03602">
    <property type="entry name" value="Cons_hypoth95"/>
    <property type="match status" value="1"/>
</dbReference>
<dbReference type="Proteomes" id="UP000184233">
    <property type="component" value="Unassembled WGS sequence"/>
</dbReference>
<dbReference type="GO" id="GO:0003676">
    <property type="term" value="F:nucleic acid binding"/>
    <property type="evidence" value="ECO:0007669"/>
    <property type="project" value="InterPro"/>
</dbReference>
<dbReference type="PANTHER" id="PTHR43542">
    <property type="entry name" value="METHYLTRANSFERASE"/>
    <property type="match status" value="1"/>
</dbReference>
<dbReference type="STRING" id="1895771.BGO89_00185"/>
<evidence type="ECO:0000256" key="2">
    <source>
        <dbReference type="ARBA" id="ARBA00022679"/>
    </source>
</evidence>
<dbReference type="InterPro" id="IPR029063">
    <property type="entry name" value="SAM-dependent_MTases_sf"/>
</dbReference>
<dbReference type="AlphaFoldDB" id="A0A1M3L156"/>